<dbReference type="Pfam" id="PF01915">
    <property type="entry name" value="Glyco_hydro_3_C"/>
    <property type="match status" value="1"/>
</dbReference>
<evidence type="ECO:0000256" key="17">
    <source>
        <dbReference type="ARBA" id="ARBA00041808"/>
    </source>
</evidence>
<evidence type="ECO:0000256" key="9">
    <source>
        <dbReference type="ARBA" id="ARBA00023180"/>
    </source>
</evidence>
<evidence type="ECO:0000256" key="12">
    <source>
        <dbReference type="ARBA" id="ARBA00023326"/>
    </source>
</evidence>
<evidence type="ECO:0000313" key="22">
    <source>
        <dbReference type="Proteomes" id="UP001310594"/>
    </source>
</evidence>
<dbReference type="EMBL" id="JAVRQU010000002">
    <property type="protein sequence ID" value="KAK5706217.1"/>
    <property type="molecule type" value="Genomic_DNA"/>
</dbReference>
<keyword evidence="11" id="KW-0326">Glycosidase</keyword>
<evidence type="ECO:0000256" key="4">
    <source>
        <dbReference type="ARBA" id="ARBA00005336"/>
    </source>
</evidence>
<dbReference type="InterPro" id="IPR017853">
    <property type="entry name" value="GH"/>
</dbReference>
<dbReference type="InterPro" id="IPR050288">
    <property type="entry name" value="Cellulose_deg_GH3"/>
</dbReference>
<comment type="caution">
    <text evidence="21">The sequence shown here is derived from an EMBL/GenBank/DDBJ whole genome shotgun (WGS) entry which is preliminary data.</text>
</comment>
<evidence type="ECO:0000256" key="10">
    <source>
        <dbReference type="ARBA" id="ARBA00023277"/>
    </source>
</evidence>
<keyword evidence="10" id="KW-0119">Carbohydrate metabolism</keyword>
<feature type="compositionally biased region" description="Polar residues" evidence="18">
    <location>
        <begin position="872"/>
        <end position="883"/>
    </location>
</feature>
<evidence type="ECO:0000256" key="8">
    <source>
        <dbReference type="ARBA" id="ARBA00022801"/>
    </source>
</evidence>
<dbReference type="GO" id="GO:0008422">
    <property type="term" value="F:beta-glucosidase activity"/>
    <property type="evidence" value="ECO:0007669"/>
    <property type="project" value="UniProtKB-EC"/>
</dbReference>
<dbReference type="GO" id="GO:0005576">
    <property type="term" value="C:extracellular region"/>
    <property type="evidence" value="ECO:0007669"/>
    <property type="project" value="UniProtKB-SubCell"/>
</dbReference>
<dbReference type="InterPro" id="IPR002772">
    <property type="entry name" value="Glyco_hydro_3_C"/>
</dbReference>
<dbReference type="Proteomes" id="UP001310594">
    <property type="component" value="Unassembled WGS sequence"/>
</dbReference>
<comment type="function">
    <text evidence="13">Beta-glucosidases are one of a number of cellulolytic enzymes involved in the degradation of cellulosic biomass. Catalyzes the last step releasing glucose from the inhibitory cellobiose.</text>
</comment>
<dbReference type="PANTHER" id="PTHR42715:SF12">
    <property type="entry name" value="BETA-GLUCOSIDASE G-RELATED"/>
    <property type="match status" value="1"/>
</dbReference>
<feature type="compositionally biased region" description="Low complexity" evidence="18">
    <location>
        <begin position="841"/>
        <end position="862"/>
    </location>
</feature>
<feature type="domain" description="Fibronectin type III-like" evidence="20">
    <location>
        <begin position="744"/>
        <end position="816"/>
    </location>
</feature>
<keyword evidence="8" id="KW-0378">Hydrolase</keyword>
<sequence>MSPIAAKLRVAAALLAAATTVTGQNDSTVGTGASAAGPTWNHADYETSPPVYPSPNATGLGWEDAFQQASDFVGELTLEEKVRLVTGTPGPCVGNIGPIERLGFNGLCLQDGPLAIREATFASVFPAGLSVAASWDKDLARQRGVDMALEFKGKGSHIALGPVAGPLGRSGYGGRNWEGFSPDPYLTGELFGITIEGMESTGVQACAKHYIGNEQETQRNPSGGPNSAIFGGPADAPSIEAVSSNIDDRTMHEAYLWPFYNAVHSGVSSIMCSYNRINGSYGCQNSKTLNGLLKEELGFQGYVMSDWLAVHAGYPAAEAGLDMNMPGGIGFLESAPSFFGGNITTSVNNGSLPIERLDDMCRRIMTPYFRLGQDKNYPPIDASSGALNFFPTANYLYNFTYGPSNVDVRDDHKNIIREIGAAGSVLLKNVNNTLPLKTPSNVGVFGNDASDISVGLYFGGVPFLSNSNTGYDQGVLPVGGGSGTGRMTYVVAPLEAIKSKVFSYNDKALVQYVTNNSEIVVNGIFGPLINPTPPEVCLVFLKTWAGEGADRTSLQVDWDGNAVVEEVAASCPNTVVITNSAGLNTLPFANNDNVTAIIAAHLQGQEVGNAIVDILWGAVNPSGKLPYTIALEEDDYAFADITNSTELLETTDQYAWQSDFEERLLIDYRHFDFFNESVQYEFGFGLSYTTFSMGDASVTRVGSGSITAAPGNNTIQPGGNPALWDVLYSVSVSVSNTGDIAGATVPQLYLGLPQPANEDYTPVKVLRGFEKVMLQPGESQTVTFDLTRRDISYWDTFSQQWIIGSSAIGVLAGFSSRDIQATSTFSPLSSSSGGSGGSGGSASSSASPTSGSGSPTTTTASGYGDHAGPWHWSNNQGHKSQGSHWGPPAKQ</sequence>
<accession>A0AAN7WC55</accession>
<protein>
    <recommendedName>
        <fullName evidence="14">Probable beta-glucosidase G</fullName>
        <ecNumber evidence="5">3.2.1.21</ecNumber>
    </recommendedName>
    <alternativeName>
        <fullName evidence="15">Beta-D-glucoside glucohydrolase G</fullName>
    </alternativeName>
    <alternativeName>
        <fullName evidence="16">Cellobiase G</fullName>
    </alternativeName>
    <alternativeName>
        <fullName evidence="17">Gentiobiase G</fullName>
    </alternativeName>
</protein>
<feature type="signal peptide" evidence="19">
    <location>
        <begin position="1"/>
        <end position="23"/>
    </location>
</feature>
<evidence type="ECO:0000256" key="1">
    <source>
        <dbReference type="ARBA" id="ARBA00000448"/>
    </source>
</evidence>
<evidence type="ECO:0000256" key="19">
    <source>
        <dbReference type="SAM" id="SignalP"/>
    </source>
</evidence>
<evidence type="ECO:0000256" key="16">
    <source>
        <dbReference type="ARBA" id="ARBA00041601"/>
    </source>
</evidence>
<dbReference type="EC" id="3.2.1.21" evidence="5"/>
<dbReference type="GO" id="GO:0009251">
    <property type="term" value="P:glucan catabolic process"/>
    <property type="evidence" value="ECO:0007669"/>
    <property type="project" value="TreeGrafter"/>
</dbReference>
<dbReference type="SMART" id="SM01217">
    <property type="entry name" value="Fn3_like"/>
    <property type="match status" value="1"/>
</dbReference>
<reference evidence="21" key="1">
    <citation type="submission" date="2023-08" db="EMBL/GenBank/DDBJ databases">
        <title>Black Yeasts Isolated from many extreme environments.</title>
        <authorList>
            <person name="Coleine C."/>
            <person name="Stajich J.E."/>
            <person name="Selbmann L."/>
        </authorList>
    </citation>
    <scope>NUCLEOTIDE SEQUENCE</scope>
    <source>
        <strain evidence="21">CCFEE 5810</strain>
    </source>
</reference>
<evidence type="ECO:0000313" key="21">
    <source>
        <dbReference type="EMBL" id="KAK5706217.1"/>
    </source>
</evidence>
<feature type="chain" id="PRO_5043024336" description="Probable beta-glucosidase G" evidence="19">
    <location>
        <begin position="24"/>
        <end position="891"/>
    </location>
</feature>
<evidence type="ECO:0000259" key="20">
    <source>
        <dbReference type="SMART" id="SM01217"/>
    </source>
</evidence>
<evidence type="ECO:0000256" key="7">
    <source>
        <dbReference type="ARBA" id="ARBA00022729"/>
    </source>
</evidence>
<dbReference type="InterPro" id="IPR026891">
    <property type="entry name" value="Fn3-like"/>
</dbReference>
<comment type="similarity">
    <text evidence="4">Belongs to the glycosyl hydrolase 3 family.</text>
</comment>
<dbReference type="InterPro" id="IPR013783">
    <property type="entry name" value="Ig-like_fold"/>
</dbReference>
<evidence type="ECO:0000256" key="2">
    <source>
        <dbReference type="ARBA" id="ARBA00004613"/>
    </source>
</evidence>
<evidence type="ECO:0000256" key="14">
    <source>
        <dbReference type="ARBA" id="ARBA00039579"/>
    </source>
</evidence>
<organism evidence="21 22">
    <name type="scientific">Elasticomyces elasticus</name>
    <dbReference type="NCBI Taxonomy" id="574655"/>
    <lineage>
        <taxon>Eukaryota</taxon>
        <taxon>Fungi</taxon>
        <taxon>Dikarya</taxon>
        <taxon>Ascomycota</taxon>
        <taxon>Pezizomycotina</taxon>
        <taxon>Dothideomycetes</taxon>
        <taxon>Dothideomycetidae</taxon>
        <taxon>Mycosphaerellales</taxon>
        <taxon>Teratosphaeriaceae</taxon>
        <taxon>Elasticomyces</taxon>
    </lineage>
</organism>
<dbReference type="SUPFAM" id="SSF51445">
    <property type="entry name" value="(Trans)glycosidases"/>
    <property type="match status" value="1"/>
</dbReference>
<dbReference type="SUPFAM" id="SSF52279">
    <property type="entry name" value="Beta-D-glucan exohydrolase, C-terminal domain"/>
    <property type="match status" value="1"/>
</dbReference>
<comment type="catalytic activity">
    <reaction evidence="1">
        <text>Hydrolysis of terminal, non-reducing beta-D-glucosyl residues with release of beta-D-glucose.</text>
        <dbReference type="EC" id="3.2.1.21"/>
    </reaction>
</comment>
<feature type="region of interest" description="Disordered" evidence="18">
    <location>
        <begin position="823"/>
        <end position="891"/>
    </location>
</feature>
<dbReference type="Gene3D" id="3.40.50.1700">
    <property type="entry name" value="Glycoside hydrolase family 3 C-terminal domain"/>
    <property type="match status" value="1"/>
</dbReference>
<name>A0AAN7WC55_9PEZI</name>
<dbReference type="Pfam" id="PF14310">
    <property type="entry name" value="Fn3-like"/>
    <property type="match status" value="1"/>
</dbReference>
<gene>
    <name evidence="21" type="ORF">LTR97_001204</name>
</gene>
<evidence type="ECO:0000256" key="3">
    <source>
        <dbReference type="ARBA" id="ARBA00004987"/>
    </source>
</evidence>
<dbReference type="PANTHER" id="PTHR42715">
    <property type="entry name" value="BETA-GLUCOSIDASE"/>
    <property type="match status" value="1"/>
</dbReference>
<comment type="pathway">
    <text evidence="3">Glycan metabolism; cellulose degradation.</text>
</comment>
<keyword evidence="7 19" id="KW-0732">Signal</keyword>
<dbReference type="FunFam" id="3.20.20.300:FF:000002">
    <property type="entry name" value="Probable beta-glucosidase"/>
    <property type="match status" value="1"/>
</dbReference>
<comment type="subcellular location">
    <subcellularLocation>
        <location evidence="2">Secreted</location>
    </subcellularLocation>
</comment>
<feature type="region of interest" description="Disordered" evidence="18">
    <location>
        <begin position="25"/>
        <end position="49"/>
    </location>
</feature>
<dbReference type="InterPro" id="IPR001764">
    <property type="entry name" value="Glyco_hydro_3_N"/>
</dbReference>
<evidence type="ECO:0000256" key="6">
    <source>
        <dbReference type="ARBA" id="ARBA00022525"/>
    </source>
</evidence>
<keyword evidence="12" id="KW-0624">Polysaccharide degradation</keyword>
<evidence type="ECO:0000256" key="15">
    <source>
        <dbReference type="ARBA" id="ARBA00041276"/>
    </source>
</evidence>
<feature type="compositionally biased region" description="Low complexity" evidence="18">
    <location>
        <begin position="823"/>
        <end position="832"/>
    </location>
</feature>
<evidence type="ECO:0000256" key="13">
    <source>
        <dbReference type="ARBA" id="ARBA00024983"/>
    </source>
</evidence>
<proteinExistence type="inferred from homology"/>
<evidence type="ECO:0000256" key="11">
    <source>
        <dbReference type="ARBA" id="ARBA00023295"/>
    </source>
</evidence>
<dbReference type="PRINTS" id="PR00133">
    <property type="entry name" value="GLHYDRLASE3"/>
</dbReference>
<dbReference type="InterPro" id="IPR036962">
    <property type="entry name" value="Glyco_hydro_3_N_sf"/>
</dbReference>
<evidence type="ECO:0000256" key="5">
    <source>
        <dbReference type="ARBA" id="ARBA00012744"/>
    </source>
</evidence>
<dbReference type="Gene3D" id="3.20.20.300">
    <property type="entry name" value="Glycoside hydrolase, family 3, N-terminal domain"/>
    <property type="match status" value="1"/>
</dbReference>
<dbReference type="InterPro" id="IPR036881">
    <property type="entry name" value="Glyco_hydro_3_C_sf"/>
</dbReference>
<evidence type="ECO:0000256" key="18">
    <source>
        <dbReference type="SAM" id="MobiDB-lite"/>
    </source>
</evidence>
<dbReference type="Pfam" id="PF00933">
    <property type="entry name" value="Glyco_hydro_3"/>
    <property type="match status" value="1"/>
</dbReference>
<dbReference type="AlphaFoldDB" id="A0AAN7WC55"/>
<keyword evidence="9" id="KW-0325">Glycoprotein</keyword>
<dbReference type="Gene3D" id="2.60.40.10">
    <property type="entry name" value="Immunoglobulins"/>
    <property type="match status" value="1"/>
</dbReference>
<keyword evidence="6" id="KW-0964">Secreted</keyword>